<feature type="domain" description="Copper resistance protein D" evidence="2">
    <location>
        <begin position="47"/>
        <end position="145"/>
    </location>
</feature>
<evidence type="ECO:0000259" key="2">
    <source>
        <dbReference type="Pfam" id="PF05425"/>
    </source>
</evidence>
<keyword evidence="1" id="KW-1133">Transmembrane helix</keyword>
<dbReference type="GO" id="GO:0016020">
    <property type="term" value="C:membrane"/>
    <property type="evidence" value="ECO:0007669"/>
    <property type="project" value="InterPro"/>
</dbReference>
<gene>
    <name evidence="3" type="ORF">MNODULE_08745</name>
</gene>
<evidence type="ECO:0000313" key="4">
    <source>
        <dbReference type="Proteomes" id="UP000534783"/>
    </source>
</evidence>
<dbReference type="Pfam" id="PF05425">
    <property type="entry name" value="CopD"/>
    <property type="match status" value="1"/>
</dbReference>
<feature type="transmembrane region" description="Helical" evidence="1">
    <location>
        <begin position="53"/>
        <end position="72"/>
    </location>
</feature>
<dbReference type="AlphaFoldDB" id="A0A7X6IAX9"/>
<feature type="transmembrane region" description="Helical" evidence="1">
    <location>
        <begin position="128"/>
        <end position="148"/>
    </location>
</feature>
<sequence>MLWMILIWIHVLAAMFWVGGMLFFSIVLIPSLRKMPVLQRAELMSEIGRRFRWSGWISLGVLLTTGLLRLYSLEFQEIRMGGWLGTKLALIALMIALTLLHDIVLGPRSIQISRSAAAPHPLQRTVRWMARLNLVVGLFVVLAAVYVARGY</sequence>
<reference evidence="3 4" key="1">
    <citation type="journal article" date="2020" name="Nature">
        <title>Bacterial chemolithoautotrophy via manganese oxidation.</title>
        <authorList>
            <person name="Yu H."/>
            <person name="Leadbetter J.R."/>
        </authorList>
    </citation>
    <scope>NUCLEOTIDE SEQUENCE [LARGE SCALE GENOMIC DNA]</scope>
    <source>
        <strain evidence="3 4">Mn-1</strain>
    </source>
</reference>
<name>A0A7X6IAX9_9BACT</name>
<feature type="transmembrane region" description="Helical" evidence="1">
    <location>
        <begin position="6"/>
        <end position="32"/>
    </location>
</feature>
<accession>A0A7X6IAX9</accession>
<organism evidence="3 4">
    <name type="scientific">Candidatus Manganitrophus noduliformans</name>
    <dbReference type="NCBI Taxonomy" id="2606439"/>
    <lineage>
        <taxon>Bacteria</taxon>
        <taxon>Pseudomonadati</taxon>
        <taxon>Nitrospirota</taxon>
        <taxon>Nitrospiria</taxon>
        <taxon>Candidatus Troglogloeales</taxon>
        <taxon>Candidatus Manganitrophaceae</taxon>
        <taxon>Candidatus Manganitrophus</taxon>
    </lineage>
</organism>
<dbReference type="EMBL" id="VTOW01000001">
    <property type="protein sequence ID" value="NKE70824.1"/>
    <property type="molecule type" value="Genomic_DNA"/>
</dbReference>
<proteinExistence type="predicted"/>
<evidence type="ECO:0000256" key="1">
    <source>
        <dbReference type="SAM" id="Phobius"/>
    </source>
</evidence>
<feature type="transmembrane region" description="Helical" evidence="1">
    <location>
        <begin position="84"/>
        <end position="107"/>
    </location>
</feature>
<evidence type="ECO:0000313" key="3">
    <source>
        <dbReference type="EMBL" id="NKE70824.1"/>
    </source>
</evidence>
<keyword evidence="1" id="KW-0812">Transmembrane</keyword>
<keyword evidence="1" id="KW-0472">Membrane</keyword>
<keyword evidence="4" id="KW-1185">Reference proteome</keyword>
<comment type="caution">
    <text evidence="3">The sequence shown here is derived from an EMBL/GenBank/DDBJ whole genome shotgun (WGS) entry which is preliminary data.</text>
</comment>
<dbReference type="Proteomes" id="UP000534783">
    <property type="component" value="Unassembled WGS sequence"/>
</dbReference>
<protein>
    <submittedName>
        <fullName evidence="3">DUF4149 domain-containing protein</fullName>
    </submittedName>
</protein>
<dbReference type="InterPro" id="IPR008457">
    <property type="entry name" value="Cu-R_CopD_dom"/>
</dbReference>